<accession>A0A6J4GBY7</accession>
<reference evidence="2 3" key="1">
    <citation type="submission" date="2020-02" db="EMBL/GenBank/DDBJ databases">
        <authorList>
            <person name="Criscuolo A."/>
        </authorList>
    </citation>
    <scope>NUCLEOTIDE SEQUENCE [LARGE SCALE GENOMIC DNA]</scope>
    <source>
        <strain evidence="2">CIP105534</strain>
    </source>
</reference>
<name>A0A6J4GBY7_9FLAO</name>
<organism evidence="2 3">
    <name type="scientific">Flavobacterium bizetiae</name>
    <dbReference type="NCBI Taxonomy" id="2704140"/>
    <lineage>
        <taxon>Bacteria</taxon>
        <taxon>Pseudomonadati</taxon>
        <taxon>Bacteroidota</taxon>
        <taxon>Flavobacteriia</taxon>
        <taxon>Flavobacteriales</taxon>
        <taxon>Flavobacteriaceae</taxon>
        <taxon>Flavobacterium</taxon>
    </lineage>
</organism>
<gene>
    <name evidence="2" type="ORF">FLA105534_01280</name>
</gene>
<evidence type="ECO:0000313" key="2">
    <source>
        <dbReference type="EMBL" id="CAA9196701.1"/>
    </source>
</evidence>
<feature type="region of interest" description="Disordered" evidence="1">
    <location>
        <begin position="1"/>
        <end position="52"/>
    </location>
</feature>
<dbReference type="RefSeq" id="WP_173969977.1">
    <property type="nucleotide sequence ID" value="NZ_CADCSU010000061.1"/>
</dbReference>
<keyword evidence="3" id="KW-1185">Reference proteome</keyword>
<dbReference type="Proteomes" id="UP000479938">
    <property type="component" value="Unassembled WGS sequence"/>
</dbReference>
<evidence type="ECO:0000256" key="1">
    <source>
        <dbReference type="SAM" id="MobiDB-lite"/>
    </source>
</evidence>
<evidence type="ECO:0000313" key="3">
    <source>
        <dbReference type="Proteomes" id="UP000479938"/>
    </source>
</evidence>
<dbReference type="EMBL" id="CADCSU010000061">
    <property type="protein sequence ID" value="CAA9196701.1"/>
    <property type="molecule type" value="Genomic_DNA"/>
</dbReference>
<proteinExistence type="predicted"/>
<sequence>MKNTKLNIGDFQTEKLSKNQQKTVSGGDVDPNKGDGKGNTVESTARNEFPKP</sequence>
<dbReference type="AlphaFoldDB" id="A0A6J4GBY7"/>
<protein>
    <submittedName>
        <fullName evidence="2">Uncharacterized protein</fullName>
    </submittedName>
</protein>